<dbReference type="Gene3D" id="3.40.50.300">
    <property type="entry name" value="P-loop containing nucleotide triphosphate hydrolases"/>
    <property type="match status" value="1"/>
</dbReference>
<sequence>MNKELMALTFSHMSDNDISIKALADKIGFSRSTLSRWLNGKYDSDCTCIEEAISNYLHVQPTKSVAVSVVEDMNVTAPSIKVAEEEKEVKKTIEKKQIFFESTDARSILGVCSSCQQESGLGIIIGRSGLGKTHSLKQYAKLAKKAVYIECDDMMSCRDLIQALERALGLPKGAGTNWNRINSIRDFLSINPGYLIIIDEADKLVTKFTQKKMEILRGIYDQAEVGLIIAGEPMLEILIKNYLNRFANRIDFYLALRGLSKSETDRYLSNYDIDHDALVELEHRAMNPTNGCFRLLDRTLNNVIRLLKDKGETKITLKSIQQASSMMMI</sequence>
<dbReference type="InterPro" id="IPR027417">
    <property type="entry name" value="P-loop_NTPase"/>
</dbReference>
<dbReference type="Pfam" id="PF01381">
    <property type="entry name" value="HTH_3"/>
    <property type="match status" value="1"/>
</dbReference>
<dbReference type="InterPro" id="IPR001387">
    <property type="entry name" value="Cro/C1-type_HTH"/>
</dbReference>
<dbReference type="SUPFAM" id="SSF47413">
    <property type="entry name" value="lambda repressor-like DNA-binding domains"/>
    <property type="match status" value="1"/>
</dbReference>
<dbReference type="PROSITE" id="PS50943">
    <property type="entry name" value="HTH_CROC1"/>
    <property type="match status" value="1"/>
</dbReference>
<dbReference type="InterPro" id="IPR003593">
    <property type="entry name" value="AAA+_ATPase"/>
</dbReference>
<dbReference type="SUPFAM" id="SSF52540">
    <property type="entry name" value="P-loop containing nucleoside triphosphate hydrolases"/>
    <property type="match status" value="1"/>
</dbReference>
<organism evidence="2 3">
    <name type="scientific">Dielma fastidiosa</name>
    <dbReference type="NCBI Taxonomy" id="1034346"/>
    <lineage>
        <taxon>Bacteria</taxon>
        <taxon>Bacillati</taxon>
        <taxon>Bacillota</taxon>
        <taxon>Erysipelotrichia</taxon>
        <taxon>Erysipelotrichales</taxon>
        <taxon>Erysipelotrichaceae</taxon>
        <taxon>Dielma</taxon>
    </lineage>
</organism>
<dbReference type="InterPro" id="IPR052026">
    <property type="entry name" value="ExeA_AAA_ATPase_DNA-bind"/>
</dbReference>
<gene>
    <name evidence="2" type="ORF">MQE39_10680</name>
</gene>
<dbReference type="CDD" id="cd00093">
    <property type="entry name" value="HTH_XRE"/>
    <property type="match status" value="1"/>
</dbReference>
<evidence type="ECO:0000313" key="2">
    <source>
        <dbReference type="EMBL" id="MDY5168579.1"/>
    </source>
</evidence>
<proteinExistence type="predicted"/>
<dbReference type="RefSeq" id="WP_320883804.1">
    <property type="nucleotide sequence ID" value="NZ_BAABZA010000010.1"/>
</dbReference>
<evidence type="ECO:0000259" key="1">
    <source>
        <dbReference type="PROSITE" id="PS50943"/>
    </source>
</evidence>
<dbReference type="GO" id="GO:0016887">
    <property type="term" value="F:ATP hydrolysis activity"/>
    <property type="evidence" value="ECO:0007669"/>
    <property type="project" value="InterPro"/>
</dbReference>
<dbReference type="PANTHER" id="PTHR35894">
    <property type="entry name" value="GENERAL SECRETION PATHWAY PROTEIN A-RELATED"/>
    <property type="match status" value="1"/>
</dbReference>
<comment type="caution">
    <text evidence="2">The sequence shown here is derived from an EMBL/GenBank/DDBJ whole genome shotgun (WGS) entry which is preliminary data.</text>
</comment>
<dbReference type="Pfam" id="PF13401">
    <property type="entry name" value="AAA_22"/>
    <property type="match status" value="1"/>
</dbReference>
<dbReference type="Proteomes" id="UP001276902">
    <property type="component" value="Unassembled WGS sequence"/>
</dbReference>
<name>A0AB35UTP5_9FIRM</name>
<dbReference type="InterPro" id="IPR049945">
    <property type="entry name" value="AAA_22"/>
</dbReference>
<dbReference type="SMART" id="SM00382">
    <property type="entry name" value="AAA"/>
    <property type="match status" value="1"/>
</dbReference>
<dbReference type="GO" id="GO:0003677">
    <property type="term" value="F:DNA binding"/>
    <property type="evidence" value="ECO:0007669"/>
    <property type="project" value="InterPro"/>
</dbReference>
<dbReference type="EMBL" id="JALDAW010000016">
    <property type="protein sequence ID" value="MDY5168579.1"/>
    <property type="molecule type" value="Genomic_DNA"/>
</dbReference>
<dbReference type="InterPro" id="IPR010982">
    <property type="entry name" value="Lambda_DNA-bd_dom_sf"/>
</dbReference>
<accession>A0AB35UTP5</accession>
<dbReference type="AlphaFoldDB" id="A0AB35UTP5"/>
<protein>
    <submittedName>
        <fullName evidence="2">AAA family ATPase</fullName>
    </submittedName>
</protein>
<feature type="domain" description="HTH cro/C1-type" evidence="1">
    <location>
        <begin position="16"/>
        <end position="65"/>
    </location>
</feature>
<reference evidence="2" key="1">
    <citation type="submission" date="2022-03" db="EMBL/GenBank/DDBJ databases">
        <title>First case of bacteraemia caused by Dielma fastidiosa in a patient hospitalised with diverticulitis.</title>
        <authorList>
            <person name="Forman-Ankjaer B."/>
            <person name="Hvid-Jensen F."/>
            <person name="Kobel C.M."/>
            <person name="Greve T."/>
        </authorList>
    </citation>
    <scope>NUCLEOTIDE SEQUENCE</scope>
    <source>
        <strain evidence="2">AUH_DF_2021</strain>
    </source>
</reference>
<evidence type="ECO:0000313" key="3">
    <source>
        <dbReference type="Proteomes" id="UP001276902"/>
    </source>
</evidence>
<dbReference type="PANTHER" id="PTHR35894:SF5">
    <property type="entry name" value="MU-LIKE PROPHAGE FLUMU DNA TRANSPOSITION PROTEIN B"/>
    <property type="match status" value="1"/>
</dbReference>
<dbReference type="Gene3D" id="1.10.260.40">
    <property type="entry name" value="lambda repressor-like DNA-binding domains"/>
    <property type="match status" value="1"/>
</dbReference>